<feature type="compositionally biased region" description="Gly residues" evidence="1">
    <location>
        <begin position="88"/>
        <end position="108"/>
    </location>
</feature>
<proteinExistence type="predicted"/>
<dbReference type="EMBL" id="CAMKVN010000632">
    <property type="protein sequence ID" value="CAI2169852.1"/>
    <property type="molecule type" value="Genomic_DNA"/>
</dbReference>
<keyword evidence="3" id="KW-1185">Reference proteome</keyword>
<name>A0A9W4SHP6_9GLOM</name>
<feature type="region of interest" description="Disordered" evidence="1">
    <location>
        <begin position="84"/>
        <end position="128"/>
    </location>
</feature>
<sequence length="128" mass="12984">MATYIPGGSRSIGSGHWLWGGINGVATKMPGRGRRSGGNCGRSGGRRAEKGRAKGLGGKNEGGEGGKLGRVEEIEEEWEGGVEIRGGTFEGPGIGEEIGKGTFEGPGIGEEEGEGVGVNLGGERLGEC</sequence>
<comment type="caution">
    <text evidence="2">The sequence shown here is derived from an EMBL/GenBank/DDBJ whole genome shotgun (WGS) entry which is preliminary data.</text>
</comment>
<gene>
    <name evidence="2" type="ORF">FWILDA_LOCUS4290</name>
</gene>
<dbReference type="Proteomes" id="UP001153678">
    <property type="component" value="Unassembled WGS sequence"/>
</dbReference>
<feature type="region of interest" description="Disordered" evidence="1">
    <location>
        <begin position="25"/>
        <end position="71"/>
    </location>
</feature>
<evidence type="ECO:0000313" key="2">
    <source>
        <dbReference type="EMBL" id="CAI2169852.1"/>
    </source>
</evidence>
<protein>
    <submittedName>
        <fullName evidence="2">12933_t:CDS:1</fullName>
    </submittedName>
</protein>
<organism evidence="2 3">
    <name type="scientific">Funneliformis geosporum</name>
    <dbReference type="NCBI Taxonomy" id="1117311"/>
    <lineage>
        <taxon>Eukaryota</taxon>
        <taxon>Fungi</taxon>
        <taxon>Fungi incertae sedis</taxon>
        <taxon>Mucoromycota</taxon>
        <taxon>Glomeromycotina</taxon>
        <taxon>Glomeromycetes</taxon>
        <taxon>Glomerales</taxon>
        <taxon>Glomeraceae</taxon>
        <taxon>Funneliformis</taxon>
    </lineage>
</organism>
<feature type="compositionally biased region" description="Basic and acidic residues" evidence="1">
    <location>
        <begin position="61"/>
        <end position="71"/>
    </location>
</feature>
<dbReference type="AlphaFoldDB" id="A0A9W4SHP6"/>
<evidence type="ECO:0000256" key="1">
    <source>
        <dbReference type="SAM" id="MobiDB-lite"/>
    </source>
</evidence>
<accession>A0A9W4SHP6</accession>
<reference evidence="2" key="1">
    <citation type="submission" date="2022-08" db="EMBL/GenBank/DDBJ databases">
        <authorList>
            <person name="Kallberg Y."/>
            <person name="Tangrot J."/>
            <person name="Rosling A."/>
        </authorList>
    </citation>
    <scope>NUCLEOTIDE SEQUENCE</scope>
    <source>
        <strain evidence="2">Wild A</strain>
    </source>
</reference>
<evidence type="ECO:0000313" key="3">
    <source>
        <dbReference type="Proteomes" id="UP001153678"/>
    </source>
</evidence>